<comment type="cofactor">
    <cofactor evidence="1 10">
        <name>Mg(2+)</name>
        <dbReference type="ChEBI" id="CHEBI:18420"/>
    </cofactor>
</comment>
<dbReference type="RefSeq" id="WP_107141574.1">
    <property type="nucleotide sequence ID" value="NZ_CP028324.1"/>
</dbReference>
<evidence type="ECO:0000256" key="12">
    <source>
        <dbReference type="PROSITE-ProRule" id="PRU10112"/>
    </source>
</evidence>
<evidence type="ECO:0000256" key="7">
    <source>
        <dbReference type="ARBA" id="ARBA00023239"/>
    </source>
</evidence>
<dbReference type="PROSITE" id="PS00781">
    <property type="entry name" value="PEPCASE_1"/>
    <property type="match status" value="1"/>
</dbReference>
<feature type="active site" evidence="10 12">
    <location>
        <position position="602"/>
    </location>
</feature>
<evidence type="ECO:0000256" key="11">
    <source>
        <dbReference type="PROSITE-ProRule" id="PRU10111"/>
    </source>
</evidence>
<dbReference type="Gene3D" id="1.20.1440.90">
    <property type="entry name" value="Phosphoenolpyruvate/pyruvate domain"/>
    <property type="match status" value="1"/>
</dbReference>
<dbReference type="NCBIfam" id="NF000584">
    <property type="entry name" value="PRK00009.1"/>
    <property type="match status" value="1"/>
</dbReference>
<accession>A0A2R4C9D2</accession>
<evidence type="ECO:0000256" key="10">
    <source>
        <dbReference type="HAMAP-Rule" id="MF_00595"/>
    </source>
</evidence>
<dbReference type="AlphaFoldDB" id="A0A2R4C9D2"/>
<comment type="subunit">
    <text evidence="10">Homotetramer.</text>
</comment>
<dbReference type="PANTHER" id="PTHR30523:SF6">
    <property type="entry name" value="PHOSPHOENOLPYRUVATE CARBOXYLASE"/>
    <property type="match status" value="1"/>
</dbReference>
<comment type="catalytic activity">
    <reaction evidence="9 10">
        <text>oxaloacetate + phosphate = phosphoenolpyruvate + hydrogencarbonate</text>
        <dbReference type="Rhea" id="RHEA:28370"/>
        <dbReference type="ChEBI" id="CHEBI:16452"/>
        <dbReference type="ChEBI" id="CHEBI:17544"/>
        <dbReference type="ChEBI" id="CHEBI:43474"/>
        <dbReference type="ChEBI" id="CHEBI:58702"/>
        <dbReference type="EC" id="4.1.1.31"/>
    </reaction>
</comment>
<keyword evidence="14" id="KW-0670">Pyruvate</keyword>
<evidence type="ECO:0000256" key="1">
    <source>
        <dbReference type="ARBA" id="ARBA00001946"/>
    </source>
</evidence>
<dbReference type="EC" id="4.1.1.31" evidence="4 10"/>
<dbReference type="OrthoDB" id="9768133at2"/>
<name>A0A2R4C9D2_9BURK</name>
<protein>
    <recommendedName>
        <fullName evidence="5 10">Phosphoenolpyruvate carboxylase</fullName>
        <shortName evidence="10">PEPC</shortName>
        <shortName evidence="10">PEPCase</shortName>
        <ecNumber evidence="4 10">4.1.1.31</ecNumber>
    </recommendedName>
</protein>
<evidence type="ECO:0000256" key="13">
    <source>
        <dbReference type="SAM" id="MobiDB-lite"/>
    </source>
</evidence>
<dbReference type="InterPro" id="IPR033129">
    <property type="entry name" value="PEPCASE_His_AS"/>
</dbReference>
<dbReference type="GO" id="GO:0000287">
    <property type="term" value="F:magnesium ion binding"/>
    <property type="evidence" value="ECO:0007669"/>
    <property type="project" value="UniProtKB-UniRule"/>
</dbReference>
<evidence type="ECO:0000256" key="9">
    <source>
        <dbReference type="ARBA" id="ARBA00048995"/>
    </source>
</evidence>
<dbReference type="InterPro" id="IPR021135">
    <property type="entry name" value="PEP_COase"/>
</dbReference>
<feature type="region of interest" description="Disordered" evidence="13">
    <location>
        <begin position="1"/>
        <end position="29"/>
    </location>
</feature>
<keyword evidence="15" id="KW-1185">Reference proteome</keyword>
<dbReference type="Pfam" id="PF00311">
    <property type="entry name" value="PEPcase"/>
    <property type="match status" value="1"/>
</dbReference>
<evidence type="ECO:0000256" key="2">
    <source>
        <dbReference type="ARBA" id="ARBA00003670"/>
    </source>
</evidence>
<evidence type="ECO:0000256" key="5">
    <source>
        <dbReference type="ARBA" id="ARBA00022419"/>
    </source>
</evidence>
<gene>
    <name evidence="10" type="primary">ppc</name>
    <name evidence="14" type="ORF">C9I28_11280</name>
</gene>
<dbReference type="EMBL" id="CP028324">
    <property type="protein sequence ID" value="AVR96226.1"/>
    <property type="molecule type" value="Genomic_DNA"/>
</dbReference>
<dbReference type="PROSITE" id="PS00393">
    <property type="entry name" value="PEPCASE_2"/>
    <property type="match status" value="1"/>
</dbReference>
<evidence type="ECO:0000256" key="4">
    <source>
        <dbReference type="ARBA" id="ARBA00012305"/>
    </source>
</evidence>
<evidence type="ECO:0000313" key="14">
    <source>
        <dbReference type="EMBL" id="AVR96226.1"/>
    </source>
</evidence>
<keyword evidence="8 10" id="KW-0120">Carbon dioxide fixation</keyword>
<reference evidence="14 15" key="1">
    <citation type="submission" date="2018-03" db="EMBL/GenBank/DDBJ databases">
        <title>Massilia armeniaca sp. nov., isolated from desert soil.</title>
        <authorList>
            <person name="Huang H."/>
            <person name="Ren M."/>
        </authorList>
    </citation>
    <scope>NUCLEOTIDE SEQUENCE [LARGE SCALE GENOMIC DNA]</scope>
    <source>
        <strain evidence="14 15">ZMN-3</strain>
    </source>
</reference>
<feature type="active site" evidence="10 11">
    <location>
        <position position="166"/>
    </location>
</feature>
<keyword evidence="7 10" id="KW-0456">Lyase</keyword>
<organism evidence="14 15">
    <name type="scientific">Pseudoduganella armeniaca</name>
    <dbReference type="NCBI Taxonomy" id="2072590"/>
    <lineage>
        <taxon>Bacteria</taxon>
        <taxon>Pseudomonadati</taxon>
        <taxon>Pseudomonadota</taxon>
        <taxon>Betaproteobacteria</taxon>
        <taxon>Burkholderiales</taxon>
        <taxon>Oxalobacteraceae</taxon>
        <taxon>Telluria group</taxon>
        <taxon>Pseudoduganella</taxon>
    </lineage>
</organism>
<comment type="function">
    <text evidence="2 10">Forms oxaloacetate, a four-carbon dicarboxylic acid source for the tricarboxylic acid cycle.</text>
</comment>
<evidence type="ECO:0000256" key="6">
    <source>
        <dbReference type="ARBA" id="ARBA00022842"/>
    </source>
</evidence>
<dbReference type="PRINTS" id="PR00150">
    <property type="entry name" value="PEPCARBXLASE"/>
</dbReference>
<sequence length="950" mass="105188">MVNFASATDEQLPASTIEQSGTPADDKDAPLKEDIRLLGRLLGDVLREQEGEEVFAVVETIRQTAVRFRREADAGAAKELDGMLKILTREQTITVVRAFSYFSHLANIAEDQHHIRRRRAHLLAGSKAQRGSIGYALAKLKDAGVDKETVDGFFHDALISPVLTAHPTEVQRKSILDAEHDIARLLAERDLPLTPRERAANLHMLRVRIATLWQTRMLRYTKLTVADEIENALSYYRITFLREVPGLYDDIEEDIAAQYGHEQPSQIPAPYLQMGSWIGGDRDGNPNVNAGTMQHALARHATTIIDFYLDEAHALGADLSVSTLMVGCSPELKALADASPDQSDHRADEPYRRALIGIYARLASTARALGAANILRKEVGHAEPYADAVAFSADLQVLIDSLDANHGGMLARPRLTTLKRAADVFGFHLASLDMRQSSDVHERVLAELFARAGGEPDYAALDEAAKVQLLLAELAQPRLLYSPYIDYTPETQSELSIFRAAREIRQRYGARAIRNYIISHTETVSDLLEVLVLQQETGLLRQDADGNATADLMVIPLFETIPDLQRAAGIMAEVMALPLVQQLIERQGRIQEVMLGYSDSNKDGGFLTSNWELYKAEIALIDVFAKAGVKLRLFHGRGGTVGRGGGPSYEAILAQPKGTVNGQIRLTEQGEIIASKFSNAEIGRRNLELLVAATLEASLLPPPAEAAQKEQLAGFEAVMAEISNLAYKAYRNLVYETPGFTDYFFAATPIAEIAELNLGSRPASRKSTKRIEDLRAIPWGFSWGQCRLLLPGWFGFGSAIGQWIDGGDRSERIAQLRDMHAHWPFFATLLSNMDMVLAKTDLAIASRYAELVADEELRERIFRRICEEYRHTLECLETITGTSERLVGNPLLARSITNRFAYLDPLNHLQVELIKRHRALSAQPDKADPRVHRGIHLSINGVAAGLRNTG</sequence>
<keyword evidence="6 10" id="KW-0460">Magnesium</keyword>
<dbReference type="GO" id="GO:0015977">
    <property type="term" value="P:carbon fixation"/>
    <property type="evidence" value="ECO:0007669"/>
    <property type="project" value="UniProtKB-UniRule"/>
</dbReference>
<evidence type="ECO:0000256" key="8">
    <source>
        <dbReference type="ARBA" id="ARBA00023300"/>
    </source>
</evidence>
<dbReference type="PANTHER" id="PTHR30523">
    <property type="entry name" value="PHOSPHOENOLPYRUVATE CARBOXYLASE"/>
    <property type="match status" value="1"/>
</dbReference>
<dbReference type="Proteomes" id="UP000240505">
    <property type="component" value="Chromosome"/>
</dbReference>
<comment type="similarity">
    <text evidence="3 10">Belongs to the PEPCase type 1 family.</text>
</comment>
<evidence type="ECO:0000256" key="3">
    <source>
        <dbReference type="ARBA" id="ARBA00008346"/>
    </source>
</evidence>
<dbReference type="InterPro" id="IPR015813">
    <property type="entry name" value="Pyrv/PenolPyrv_kinase-like_dom"/>
</dbReference>
<dbReference type="HAMAP" id="MF_00595">
    <property type="entry name" value="PEPcase_type1"/>
    <property type="match status" value="1"/>
</dbReference>
<feature type="compositionally biased region" description="Polar residues" evidence="13">
    <location>
        <begin position="1"/>
        <end position="22"/>
    </location>
</feature>
<dbReference type="KEGG" id="masz:C9I28_11280"/>
<dbReference type="SUPFAM" id="SSF51621">
    <property type="entry name" value="Phosphoenolpyruvate/pyruvate domain"/>
    <property type="match status" value="1"/>
</dbReference>
<dbReference type="GO" id="GO:0008964">
    <property type="term" value="F:phosphoenolpyruvate carboxylase activity"/>
    <property type="evidence" value="ECO:0007669"/>
    <property type="project" value="UniProtKB-UniRule"/>
</dbReference>
<dbReference type="GO" id="GO:0006099">
    <property type="term" value="P:tricarboxylic acid cycle"/>
    <property type="evidence" value="ECO:0007669"/>
    <property type="project" value="InterPro"/>
</dbReference>
<dbReference type="GO" id="GO:0006107">
    <property type="term" value="P:oxaloacetate metabolic process"/>
    <property type="evidence" value="ECO:0007669"/>
    <property type="project" value="UniProtKB-UniRule"/>
</dbReference>
<dbReference type="InterPro" id="IPR018129">
    <property type="entry name" value="PEP_COase_Lys_AS"/>
</dbReference>
<dbReference type="GO" id="GO:0005829">
    <property type="term" value="C:cytosol"/>
    <property type="evidence" value="ECO:0007669"/>
    <property type="project" value="TreeGrafter"/>
</dbReference>
<evidence type="ECO:0000313" key="15">
    <source>
        <dbReference type="Proteomes" id="UP000240505"/>
    </source>
</evidence>
<proteinExistence type="inferred from homology"/>
<dbReference type="InterPro" id="IPR022805">
    <property type="entry name" value="PEP_COase_bac/pln-type"/>
</dbReference>